<accession>B2A4H3</accession>
<dbReference type="InterPro" id="IPR050179">
    <property type="entry name" value="Trans_hexapeptide_repeat"/>
</dbReference>
<dbReference type="InterPro" id="IPR011004">
    <property type="entry name" value="Trimer_LpxA-like_sf"/>
</dbReference>
<feature type="site" description="Increases basicity of active site His" evidence="1">
    <location>
        <position position="137"/>
    </location>
</feature>
<dbReference type="InterPro" id="IPR001451">
    <property type="entry name" value="Hexapep"/>
</dbReference>
<dbReference type="EMBL" id="CP001034">
    <property type="protein sequence ID" value="ACB85150.1"/>
    <property type="molecule type" value="Genomic_DNA"/>
</dbReference>
<dbReference type="GO" id="GO:0016740">
    <property type="term" value="F:transferase activity"/>
    <property type="evidence" value="ECO:0007669"/>
    <property type="project" value="UniProtKB-KW"/>
</dbReference>
<dbReference type="Pfam" id="PF00132">
    <property type="entry name" value="Hexapep"/>
    <property type="match status" value="1"/>
</dbReference>
<gene>
    <name evidence="2" type="ordered locus">Nther_1575</name>
</gene>
<dbReference type="PANTHER" id="PTHR43300">
    <property type="entry name" value="ACETYLTRANSFERASE"/>
    <property type="match status" value="1"/>
</dbReference>
<dbReference type="AlphaFoldDB" id="B2A4H3"/>
<keyword evidence="3" id="KW-1185">Reference proteome</keyword>
<dbReference type="CDD" id="cd03360">
    <property type="entry name" value="LbH_AT_putative"/>
    <property type="match status" value="1"/>
</dbReference>
<name>B2A4H3_NATTJ</name>
<evidence type="ECO:0000313" key="3">
    <source>
        <dbReference type="Proteomes" id="UP000001683"/>
    </source>
</evidence>
<dbReference type="Gene3D" id="2.160.10.10">
    <property type="entry name" value="Hexapeptide repeat proteins"/>
    <property type="match status" value="1"/>
</dbReference>
<dbReference type="InParanoid" id="B2A4H3"/>
<dbReference type="HOGENOM" id="CLU_081811_1_1_9"/>
<dbReference type="Proteomes" id="UP000001683">
    <property type="component" value="Chromosome"/>
</dbReference>
<protein>
    <submittedName>
        <fullName evidence="2">Acetyltransferase (The isoleucine patch superfamily)</fullName>
    </submittedName>
</protein>
<feature type="active site" description="Proton acceptor" evidence="1">
    <location>
        <position position="136"/>
    </location>
</feature>
<dbReference type="SUPFAM" id="SSF51161">
    <property type="entry name" value="Trimeric LpxA-like enzymes"/>
    <property type="match status" value="1"/>
</dbReference>
<dbReference type="OrthoDB" id="9801456at2"/>
<sequence length="212" mass="22743">MKNLYILGVNNTNIFKLLNSINRNELSWNIAGFVDIKKFFRGEAPLGYPFYAGKGTIRELAKDKDNYFFNNKPRNKKAANLLTSCNCNIATLAHPSTDLAYVDIGTGGMIDEGCTFGAFSKVGSFVTFRTKCHISHDVRIEDFAFVGPGANVGSNVILKDRCFIGQGAVIMGDNIIGEDSVVGAGAVVTKDVAPGTVVAGVPAKPIKRNGSD</sequence>
<reference evidence="2 3" key="1">
    <citation type="submission" date="2008-04" db="EMBL/GenBank/DDBJ databases">
        <title>Complete sequence of chromosome of Natranaerobius thermophilus JW/NM-WN-LF.</title>
        <authorList>
            <consortium name="US DOE Joint Genome Institute"/>
            <person name="Copeland A."/>
            <person name="Lucas S."/>
            <person name="Lapidus A."/>
            <person name="Glavina del Rio T."/>
            <person name="Dalin E."/>
            <person name="Tice H."/>
            <person name="Bruce D."/>
            <person name="Goodwin L."/>
            <person name="Pitluck S."/>
            <person name="Chertkov O."/>
            <person name="Brettin T."/>
            <person name="Detter J.C."/>
            <person name="Han C."/>
            <person name="Kuske C.R."/>
            <person name="Schmutz J."/>
            <person name="Larimer F."/>
            <person name="Land M."/>
            <person name="Hauser L."/>
            <person name="Kyrpides N."/>
            <person name="Lykidis A."/>
            <person name="Mesbah N.M."/>
            <person name="Wiegel J."/>
        </authorList>
    </citation>
    <scope>NUCLEOTIDE SEQUENCE [LARGE SCALE GENOMIC DNA]</scope>
    <source>
        <strain evidence="3">ATCC BAA-1301 / DSM 18059 / JW/NM-WN-LF</strain>
    </source>
</reference>
<dbReference type="STRING" id="457570.Nther_1575"/>
<keyword evidence="2" id="KW-0808">Transferase</keyword>
<dbReference type="RefSeq" id="WP_012448020.1">
    <property type="nucleotide sequence ID" value="NC_010718.1"/>
</dbReference>
<proteinExistence type="predicted"/>
<organism evidence="2 3">
    <name type="scientific">Natranaerobius thermophilus (strain ATCC BAA-1301 / DSM 18059 / JW/NM-WN-LF)</name>
    <dbReference type="NCBI Taxonomy" id="457570"/>
    <lineage>
        <taxon>Bacteria</taxon>
        <taxon>Bacillati</taxon>
        <taxon>Bacillota</taxon>
        <taxon>Clostridia</taxon>
        <taxon>Natranaerobiales</taxon>
        <taxon>Natranaerobiaceae</taxon>
        <taxon>Natranaerobius</taxon>
    </lineage>
</organism>
<evidence type="ECO:0000313" key="2">
    <source>
        <dbReference type="EMBL" id="ACB85150.1"/>
    </source>
</evidence>
<dbReference type="KEGG" id="nth:Nther_1575"/>
<dbReference type="PANTHER" id="PTHR43300:SF7">
    <property type="entry name" value="UDP-N-ACETYLBACILLOSAMINE N-ACETYLTRANSFERASE"/>
    <property type="match status" value="1"/>
</dbReference>
<dbReference type="eggNOG" id="COG0110">
    <property type="taxonomic scope" value="Bacteria"/>
</dbReference>
<dbReference type="InterPro" id="IPR020019">
    <property type="entry name" value="AcTrfase_PglD-like"/>
</dbReference>
<reference evidence="2 3" key="2">
    <citation type="journal article" date="2011" name="J. Bacteriol.">
        <title>Complete genome sequence of the anaerobic, halophilic alkalithermophile Natranaerobius thermophilus JW/NM-WN-LF.</title>
        <authorList>
            <person name="Zhao B."/>
            <person name="Mesbah N.M."/>
            <person name="Dalin E."/>
            <person name="Goodwin L."/>
            <person name="Nolan M."/>
            <person name="Pitluck S."/>
            <person name="Chertkov O."/>
            <person name="Brettin T.S."/>
            <person name="Han J."/>
            <person name="Larimer F.W."/>
            <person name="Land M.L."/>
            <person name="Hauser L."/>
            <person name="Kyrpides N."/>
            <person name="Wiegel J."/>
        </authorList>
    </citation>
    <scope>NUCLEOTIDE SEQUENCE [LARGE SCALE GENOMIC DNA]</scope>
    <source>
        <strain evidence="3">ATCC BAA-1301 / DSM 18059 / JW/NM-WN-LF</strain>
    </source>
</reference>
<evidence type="ECO:0000256" key="1">
    <source>
        <dbReference type="PIRSR" id="PIRSR620019-1"/>
    </source>
</evidence>